<reference evidence="8" key="1">
    <citation type="journal article" date="2019" name="Int. J. Syst. Evol. Microbiol.">
        <title>The Global Catalogue of Microorganisms (GCM) 10K type strain sequencing project: providing services to taxonomists for standard genome sequencing and annotation.</title>
        <authorList>
            <consortium name="The Broad Institute Genomics Platform"/>
            <consortium name="The Broad Institute Genome Sequencing Center for Infectious Disease"/>
            <person name="Wu L."/>
            <person name="Ma J."/>
        </authorList>
    </citation>
    <scope>NUCLEOTIDE SEQUENCE [LARGE SCALE GENOMIC DNA]</scope>
    <source>
        <strain evidence="8">JCM 18014</strain>
    </source>
</reference>
<evidence type="ECO:0000313" key="7">
    <source>
        <dbReference type="EMBL" id="GAA5063127.1"/>
    </source>
</evidence>
<dbReference type="PANTHER" id="PTHR23508:SF10">
    <property type="entry name" value="CARBOXYLIC ACID TRANSPORTER PROTEIN HOMOLOG"/>
    <property type="match status" value="1"/>
</dbReference>
<keyword evidence="4 5" id="KW-0472">Membrane</keyword>
<feature type="transmembrane region" description="Helical" evidence="5">
    <location>
        <begin position="181"/>
        <end position="201"/>
    </location>
</feature>
<organism evidence="7 8">
    <name type="scientific">Erythrobacter westpacificensis</name>
    <dbReference type="NCBI Taxonomy" id="1055231"/>
    <lineage>
        <taxon>Bacteria</taxon>
        <taxon>Pseudomonadati</taxon>
        <taxon>Pseudomonadota</taxon>
        <taxon>Alphaproteobacteria</taxon>
        <taxon>Sphingomonadales</taxon>
        <taxon>Erythrobacteraceae</taxon>
        <taxon>Erythrobacter/Porphyrobacter group</taxon>
        <taxon>Erythrobacter</taxon>
    </lineage>
</organism>
<dbReference type="PANTHER" id="PTHR23508">
    <property type="entry name" value="CARBOXYLIC ACID TRANSPORTER PROTEIN HOMOLOG"/>
    <property type="match status" value="1"/>
</dbReference>
<dbReference type="RefSeq" id="WP_346034101.1">
    <property type="nucleotide sequence ID" value="NZ_BAABHV010000028.1"/>
</dbReference>
<gene>
    <name evidence="7" type="ORF">GCM10023208_34030</name>
</gene>
<dbReference type="Proteomes" id="UP001500518">
    <property type="component" value="Unassembled WGS sequence"/>
</dbReference>
<dbReference type="EMBL" id="BAABHV010000028">
    <property type="protein sequence ID" value="GAA5063127.1"/>
    <property type="molecule type" value="Genomic_DNA"/>
</dbReference>
<feature type="transmembrane region" description="Helical" evidence="5">
    <location>
        <begin position="326"/>
        <end position="348"/>
    </location>
</feature>
<keyword evidence="3 5" id="KW-1133">Transmembrane helix</keyword>
<accession>A0ABP9KQ52</accession>
<feature type="transmembrane region" description="Helical" evidence="5">
    <location>
        <begin position="296"/>
        <end position="314"/>
    </location>
</feature>
<dbReference type="SUPFAM" id="SSF103473">
    <property type="entry name" value="MFS general substrate transporter"/>
    <property type="match status" value="1"/>
</dbReference>
<dbReference type="InterPro" id="IPR036259">
    <property type="entry name" value="MFS_trans_sf"/>
</dbReference>
<feature type="transmembrane region" description="Helical" evidence="5">
    <location>
        <begin position="150"/>
        <end position="175"/>
    </location>
</feature>
<name>A0ABP9KQ52_9SPHN</name>
<evidence type="ECO:0000256" key="3">
    <source>
        <dbReference type="ARBA" id="ARBA00022989"/>
    </source>
</evidence>
<evidence type="ECO:0000256" key="4">
    <source>
        <dbReference type="ARBA" id="ARBA00023136"/>
    </source>
</evidence>
<dbReference type="InterPro" id="IPR011701">
    <property type="entry name" value="MFS"/>
</dbReference>
<feature type="transmembrane region" description="Helical" evidence="5">
    <location>
        <begin position="117"/>
        <end position="138"/>
    </location>
</feature>
<dbReference type="PROSITE" id="PS00216">
    <property type="entry name" value="SUGAR_TRANSPORT_1"/>
    <property type="match status" value="1"/>
</dbReference>
<proteinExistence type="predicted"/>
<evidence type="ECO:0000259" key="6">
    <source>
        <dbReference type="PROSITE" id="PS50850"/>
    </source>
</evidence>
<feature type="transmembrane region" description="Helical" evidence="5">
    <location>
        <begin position="388"/>
        <end position="409"/>
    </location>
</feature>
<feature type="transmembrane region" description="Helical" evidence="5">
    <location>
        <begin position="415"/>
        <end position="435"/>
    </location>
</feature>
<keyword evidence="8" id="KW-1185">Reference proteome</keyword>
<keyword evidence="2 5" id="KW-0812">Transmembrane</keyword>
<dbReference type="InterPro" id="IPR020846">
    <property type="entry name" value="MFS_dom"/>
</dbReference>
<evidence type="ECO:0000256" key="5">
    <source>
        <dbReference type="SAM" id="Phobius"/>
    </source>
</evidence>
<comment type="caution">
    <text evidence="7">The sequence shown here is derived from an EMBL/GenBank/DDBJ whole genome shotgun (WGS) entry which is preliminary data.</text>
</comment>
<dbReference type="PROSITE" id="PS50850">
    <property type="entry name" value="MFS"/>
    <property type="match status" value="1"/>
</dbReference>
<dbReference type="Gene3D" id="1.20.1250.20">
    <property type="entry name" value="MFS general substrate transporter like domains"/>
    <property type="match status" value="1"/>
</dbReference>
<evidence type="ECO:0000256" key="2">
    <source>
        <dbReference type="ARBA" id="ARBA00022692"/>
    </source>
</evidence>
<feature type="transmembrane region" description="Helical" evidence="5">
    <location>
        <begin position="354"/>
        <end position="376"/>
    </location>
</feature>
<feature type="domain" description="Major facilitator superfamily (MFS) profile" evidence="6">
    <location>
        <begin position="27"/>
        <end position="437"/>
    </location>
</feature>
<evidence type="ECO:0000313" key="8">
    <source>
        <dbReference type="Proteomes" id="UP001500518"/>
    </source>
</evidence>
<dbReference type="Pfam" id="PF07690">
    <property type="entry name" value="MFS_1"/>
    <property type="match status" value="1"/>
</dbReference>
<sequence>MNTEIRNEADPRAIIADGAMSKAQIAAIALCTLLNALDGYDVLSISLASPAIARDWDVDPVTLGVILSMELVGMALGSILIGRLADRFGRRPLILACATIVASGMFLASTANDITALGAFRLFTGLGIGGMTASIVAMTAELANARSRNLAVTLMASGFPMGAAVGGAIASSLLAQYDWRIIFIIGGMGTAAAIPLIFLILPESIEFLLHRRPRDTLRKVNATLARFGHPQTTALPPLVEEDLVSRSGLFAPSMRWLTILLALGYVTHMTTFFFMTKWIPTIFSRAGYSDAEAAGVIVWVNVGGVAGALLFSLLAKSLPLFRLSIFALLMTSALMIVLGLSVGDLFVLSKIAAALGFFANASVIGMMGIVAMSFPVQLRAGGTGLVTGIGRGGAVFGPVMAGTLVAAAFTPSAVFATMAMGSLLAAIVLFVLSWVRQATPRDQSASAVANPASNT</sequence>
<feature type="transmembrane region" description="Helical" evidence="5">
    <location>
        <begin position="256"/>
        <end position="276"/>
    </location>
</feature>
<feature type="transmembrane region" description="Helical" evidence="5">
    <location>
        <begin position="61"/>
        <end position="81"/>
    </location>
</feature>
<dbReference type="InterPro" id="IPR005829">
    <property type="entry name" value="Sugar_transporter_CS"/>
</dbReference>
<evidence type="ECO:0000256" key="1">
    <source>
        <dbReference type="ARBA" id="ARBA00004141"/>
    </source>
</evidence>
<feature type="transmembrane region" description="Helical" evidence="5">
    <location>
        <begin position="93"/>
        <end position="111"/>
    </location>
</feature>
<protein>
    <submittedName>
        <fullName evidence="7">MFS transporter</fullName>
    </submittedName>
</protein>
<comment type="subcellular location">
    <subcellularLocation>
        <location evidence="1">Membrane</location>
        <topology evidence="1">Multi-pass membrane protein</topology>
    </subcellularLocation>
</comment>